<keyword evidence="4" id="KW-0539">Nucleus</keyword>
<feature type="compositionally biased region" description="Low complexity" evidence="7">
    <location>
        <begin position="1"/>
        <end position="28"/>
    </location>
</feature>
<dbReference type="OrthoDB" id="424012at2759"/>
<dbReference type="Gene3D" id="3.40.800.20">
    <property type="entry name" value="Histone deacetylase domain"/>
    <property type="match status" value="2"/>
</dbReference>
<dbReference type="InterPro" id="IPR023696">
    <property type="entry name" value="Ureohydrolase_dom_sf"/>
</dbReference>
<reference evidence="9" key="1">
    <citation type="submission" date="2022-03" db="EMBL/GenBank/DDBJ databases">
        <authorList>
            <person name="Lindestad O."/>
        </authorList>
    </citation>
    <scope>NUCLEOTIDE SEQUENCE</scope>
</reference>
<dbReference type="GO" id="GO:0000118">
    <property type="term" value="C:histone deacetylase complex"/>
    <property type="evidence" value="ECO:0007669"/>
    <property type="project" value="TreeGrafter"/>
</dbReference>
<keyword evidence="6" id="KW-0863">Zinc-finger</keyword>
<organism evidence="9 10">
    <name type="scientific">Pararge aegeria aegeria</name>
    <dbReference type="NCBI Taxonomy" id="348720"/>
    <lineage>
        <taxon>Eukaryota</taxon>
        <taxon>Metazoa</taxon>
        <taxon>Ecdysozoa</taxon>
        <taxon>Arthropoda</taxon>
        <taxon>Hexapoda</taxon>
        <taxon>Insecta</taxon>
        <taxon>Pterygota</taxon>
        <taxon>Neoptera</taxon>
        <taxon>Endopterygota</taxon>
        <taxon>Lepidoptera</taxon>
        <taxon>Glossata</taxon>
        <taxon>Ditrysia</taxon>
        <taxon>Papilionoidea</taxon>
        <taxon>Nymphalidae</taxon>
        <taxon>Satyrinae</taxon>
        <taxon>Satyrini</taxon>
        <taxon>Parargina</taxon>
        <taxon>Pararge</taxon>
    </lineage>
</organism>
<dbReference type="PANTHER" id="PTHR10625">
    <property type="entry name" value="HISTONE DEACETYLASE HDAC1-RELATED"/>
    <property type="match status" value="1"/>
</dbReference>
<comment type="similarity">
    <text evidence="2">Belongs to the histone deacetylase family. HD type 2 subfamily.</text>
</comment>
<evidence type="ECO:0000256" key="5">
    <source>
        <dbReference type="ARBA" id="ARBA00048287"/>
    </source>
</evidence>
<feature type="domain" description="UBP-type" evidence="8">
    <location>
        <begin position="753"/>
        <end position="852"/>
    </location>
</feature>
<dbReference type="Gene3D" id="3.30.40.10">
    <property type="entry name" value="Zinc/RING finger domain, C3HC4 (zinc finger)"/>
    <property type="match status" value="1"/>
</dbReference>
<keyword evidence="6" id="KW-0862">Zinc</keyword>
<evidence type="ECO:0000256" key="1">
    <source>
        <dbReference type="ARBA" id="ARBA00004123"/>
    </source>
</evidence>
<comment type="catalytic activity">
    <reaction evidence="5">
        <text>N(6)-acetyl-L-lysyl-[histone] + H2O = L-lysyl-[histone] + acetate</text>
        <dbReference type="Rhea" id="RHEA:58196"/>
        <dbReference type="Rhea" id="RHEA-COMP:9845"/>
        <dbReference type="Rhea" id="RHEA-COMP:11338"/>
        <dbReference type="ChEBI" id="CHEBI:15377"/>
        <dbReference type="ChEBI" id="CHEBI:29969"/>
        <dbReference type="ChEBI" id="CHEBI:30089"/>
        <dbReference type="ChEBI" id="CHEBI:61930"/>
        <dbReference type="EC" id="3.5.1.98"/>
    </reaction>
</comment>
<protein>
    <submittedName>
        <fullName evidence="9">Jg13584 protein</fullName>
    </submittedName>
</protein>
<keyword evidence="3" id="KW-0378">Hydrolase</keyword>
<dbReference type="PANTHER" id="PTHR10625:SF38">
    <property type="entry name" value="HISTONE DEACETYLASE 6, ISOFORM G"/>
    <property type="match status" value="1"/>
</dbReference>
<dbReference type="FunFam" id="3.40.800.20:FF:000005">
    <property type="entry name" value="histone deacetylase 6"/>
    <property type="match status" value="1"/>
</dbReference>
<dbReference type="Pfam" id="PF00850">
    <property type="entry name" value="Hist_deacetyl"/>
    <property type="match status" value="2"/>
</dbReference>
<keyword evidence="6" id="KW-0479">Metal-binding</keyword>
<dbReference type="Pfam" id="PF02148">
    <property type="entry name" value="zf-UBP"/>
    <property type="match status" value="1"/>
</dbReference>
<evidence type="ECO:0000313" key="10">
    <source>
        <dbReference type="Proteomes" id="UP000838756"/>
    </source>
</evidence>
<name>A0A8S4QU84_9NEOP</name>
<dbReference type="AlphaFoldDB" id="A0A8S4QU84"/>
<feature type="region of interest" description="Disordered" evidence="7">
    <location>
        <begin position="1"/>
        <end position="42"/>
    </location>
</feature>
<dbReference type="GO" id="GO:0141221">
    <property type="term" value="F:histone deacetylase activity, hydrolytic mechanism"/>
    <property type="evidence" value="ECO:0007669"/>
    <property type="project" value="UniProtKB-EC"/>
</dbReference>
<dbReference type="PROSITE" id="PS50271">
    <property type="entry name" value="ZF_UBP"/>
    <property type="match status" value="1"/>
</dbReference>
<dbReference type="InterPro" id="IPR023801">
    <property type="entry name" value="His_deacetylse_dom"/>
</dbReference>
<dbReference type="SMART" id="SM00290">
    <property type="entry name" value="ZnF_UBP"/>
    <property type="match status" value="1"/>
</dbReference>
<gene>
    <name evidence="9" type="primary">jg13584</name>
    <name evidence="9" type="ORF">PAEG_LOCUS6379</name>
</gene>
<dbReference type="SUPFAM" id="SSF57850">
    <property type="entry name" value="RING/U-box"/>
    <property type="match status" value="1"/>
</dbReference>
<accession>A0A8S4QU84</accession>
<evidence type="ECO:0000256" key="4">
    <source>
        <dbReference type="ARBA" id="ARBA00023242"/>
    </source>
</evidence>
<dbReference type="InterPro" id="IPR000286">
    <property type="entry name" value="HDACs"/>
</dbReference>
<keyword evidence="10" id="KW-1185">Reference proteome</keyword>
<dbReference type="InterPro" id="IPR001607">
    <property type="entry name" value="Znf_UBP"/>
</dbReference>
<evidence type="ECO:0000256" key="3">
    <source>
        <dbReference type="ARBA" id="ARBA00022801"/>
    </source>
</evidence>
<comment type="subcellular location">
    <subcellularLocation>
        <location evidence="1">Nucleus</location>
    </subcellularLocation>
</comment>
<dbReference type="GO" id="GO:0040029">
    <property type="term" value="P:epigenetic regulation of gene expression"/>
    <property type="evidence" value="ECO:0007669"/>
    <property type="project" value="TreeGrafter"/>
</dbReference>
<proteinExistence type="inferred from homology"/>
<dbReference type="PRINTS" id="PR01270">
    <property type="entry name" value="HDASUPER"/>
</dbReference>
<evidence type="ECO:0000256" key="6">
    <source>
        <dbReference type="PROSITE-ProRule" id="PRU00502"/>
    </source>
</evidence>
<evidence type="ECO:0000256" key="7">
    <source>
        <dbReference type="SAM" id="MobiDB-lite"/>
    </source>
</evidence>
<dbReference type="GO" id="GO:0008270">
    <property type="term" value="F:zinc ion binding"/>
    <property type="evidence" value="ECO:0007669"/>
    <property type="project" value="UniProtKB-KW"/>
</dbReference>
<dbReference type="Proteomes" id="UP000838756">
    <property type="component" value="Unassembled WGS sequence"/>
</dbReference>
<dbReference type="SUPFAM" id="SSF52768">
    <property type="entry name" value="Arginase/deacetylase"/>
    <property type="match status" value="2"/>
</dbReference>
<dbReference type="EMBL" id="CAKXAJ010019785">
    <property type="protein sequence ID" value="CAH2218593.1"/>
    <property type="molecule type" value="Genomic_DNA"/>
</dbReference>
<comment type="caution">
    <text evidence="9">The sequence shown here is derived from an EMBL/GenBank/DDBJ whole genome shotgun (WGS) entry which is preliminary data.</text>
</comment>
<sequence>MSTPSQSQTTRPSSDTKKTSPTSSVVTRNGARKAKIQTRAMSAGTKKTQEMALLAAGSAIDMVDRIVSGEVQNGAAIVRPPGHHAMYDEPCGYCFYNNVALAAYHALNVRKLQRILIIDWDVHHGQATQQMFYDDPRVIYFSIHRYEHGAFWPNLKQSNFHYIGCGRGEGYTFNVPLNKIGMTDADYIAIWHQLLMPMAIEPKYSVDTTVANVCDGEKEKHTVTVLWEGDELRSDVFATRDCYPVQSDETIRLFEEKLDHLSLVTDLKLAQHPVCYIFDEAMLKHKNICEPGHVECPERILRIHERHRDFGLLERLHQLAARTATDEEILTVHTKKHLDRLKEIASTKLRDLNSQKEAFTSVYFHPDTLESAAVAAGCVLQMVDAVLSSVAGSGVCVIRPPGHHADDEIPSGFCLLNNAAIAAKYAVQSRGLKRVLIVDWDVHHGNGTQRITYGDKEILYISIHRYDNGTFFPNSSDADYTAVGEGRGEGYNVNRGMGDAEYMAAFTQVVLPIAYEYNPDLVLVSAGFDACVGDPLGGCKVSPECYGRMTQMLRGLAGGRIILCLEGGYNITSISYAMTMCTKALLGDPMLHHYEPKLSVHCSAVESINNVIKTHKKYWKNLKFHLALPIEDVLEKPGPSRGLIVTDLETSKRLDDSKKSEADADLESSMASLSLKGDDKCADGVHCGTDDEDKVGGSKKLQDEGCSSKVNEGASKANECENKGKERTTLADYLSENMQAIDAGDMFPVVPLQWCPHLESIYAIPEGVKFEQGSKCVDCDHTKENWVCLHCFVTACGRHVNAHMQSHYRTSGHALALSLVDLSAWCSACDKYVDNALLYDAKNNAHRCKFGEDMPWCYKDE</sequence>
<evidence type="ECO:0000313" key="9">
    <source>
        <dbReference type="EMBL" id="CAH2218593.1"/>
    </source>
</evidence>
<dbReference type="InterPro" id="IPR013083">
    <property type="entry name" value="Znf_RING/FYVE/PHD"/>
</dbReference>
<evidence type="ECO:0000259" key="8">
    <source>
        <dbReference type="PROSITE" id="PS50271"/>
    </source>
</evidence>
<evidence type="ECO:0000256" key="2">
    <source>
        <dbReference type="ARBA" id="ARBA00007738"/>
    </source>
</evidence>
<dbReference type="InterPro" id="IPR037138">
    <property type="entry name" value="His_deacetylse_dom_sf"/>
</dbReference>